<dbReference type="Pfam" id="PF13520">
    <property type="entry name" value="AA_permease_2"/>
    <property type="match status" value="1"/>
</dbReference>
<dbReference type="RefSeq" id="WP_097204425.1">
    <property type="nucleotide sequence ID" value="NZ_JACHXB010000001.1"/>
</dbReference>
<dbReference type="InterPro" id="IPR002293">
    <property type="entry name" value="AA/rel_permease1"/>
</dbReference>
<evidence type="ECO:0000256" key="6">
    <source>
        <dbReference type="SAM" id="MobiDB-lite"/>
    </source>
</evidence>
<feature type="transmembrane region" description="Helical" evidence="7">
    <location>
        <begin position="376"/>
        <end position="404"/>
    </location>
</feature>
<evidence type="ECO:0000256" key="3">
    <source>
        <dbReference type="ARBA" id="ARBA00022692"/>
    </source>
</evidence>
<keyword evidence="4 7" id="KW-1133">Transmembrane helix</keyword>
<feature type="region of interest" description="Disordered" evidence="6">
    <location>
        <begin position="1"/>
        <end position="21"/>
    </location>
</feature>
<feature type="transmembrane region" description="Helical" evidence="7">
    <location>
        <begin position="250"/>
        <end position="272"/>
    </location>
</feature>
<keyword evidence="3 7" id="KW-0812">Transmembrane</keyword>
<keyword evidence="5 7" id="KW-0472">Membrane</keyword>
<feature type="transmembrane region" description="Helical" evidence="7">
    <location>
        <begin position="444"/>
        <end position="462"/>
    </location>
</feature>
<dbReference type="Proteomes" id="UP000219514">
    <property type="component" value="Unassembled WGS sequence"/>
</dbReference>
<evidence type="ECO:0000256" key="4">
    <source>
        <dbReference type="ARBA" id="ARBA00022989"/>
    </source>
</evidence>
<feature type="transmembrane region" description="Helical" evidence="7">
    <location>
        <begin position="146"/>
        <end position="167"/>
    </location>
</feature>
<reference evidence="8 9" key="1">
    <citation type="submission" date="2017-09" db="EMBL/GenBank/DDBJ databases">
        <authorList>
            <person name="Ehlers B."/>
            <person name="Leendertz F.H."/>
        </authorList>
    </citation>
    <scope>NUCLEOTIDE SEQUENCE [LARGE SCALE GENOMIC DNA]</scope>
    <source>
        <strain evidence="8 9">DSM 46844</strain>
    </source>
</reference>
<accession>A0A285E774</accession>
<proteinExistence type="predicted"/>
<feature type="transmembrane region" description="Helical" evidence="7">
    <location>
        <begin position="64"/>
        <end position="86"/>
    </location>
</feature>
<keyword evidence="2" id="KW-1003">Cell membrane</keyword>
<dbReference type="PIRSF" id="PIRSF006060">
    <property type="entry name" value="AA_transporter"/>
    <property type="match status" value="1"/>
</dbReference>
<evidence type="ECO:0000256" key="7">
    <source>
        <dbReference type="SAM" id="Phobius"/>
    </source>
</evidence>
<dbReference type="EMBL" id="OBDO01000001">
    <property type="protein sequence ID" value="SNX94932.1"/>
    <property type="molecule type" value="Genomic_DNA"/>
</dbReference>
<evidence type="ECO:0000313" key="9">
    <source>
        <dbReference type="Proteomes" id="UP000219514"/>
    </source>
</evidence>
<feature type="transmembrane region" description="Helical" evidence="7">
    <location>
        <begin position="174"/>
        <end position="195"/>
    </location>
</feature>
<dbReference type="GO" id="GO:0022857">
    <property type="term" value="F:transmembrane transporter activity"/>
    <property type="evidence" value="ECO:0007669"/>
    <property type="project" value="InterPro"/>
</dbReference>
<name>A0A285E774_9ACTN</name>
<gene>
    <name evidence="8" type="ORF">SAMN06893097_101733</name>
</gene>
<feature type="transmembrane region" description="Helical" evidence="7">
    <location>
        <begin position="215"/>
        <end position="238"/>
    </location>
</feature>
<feature type="transmembrane region" description="Helical" evidence="7">
    <location>
        <begin position="36"/>
        <end position="58"/>
    </location>
</feature>
<comment type="subcellular location">
    <subcellularLocation>
        <location evidence="1">Cell membrane</location>
        <topology evidence="1">Multi-pass membrane protein</topology>
    </subcellularLocation>
</comment>
<feature type="transmembrane region" description="Helical" evidence="7">
    <location>
        <begin position="348"/>
        <end position="370"/>
    </location>
</feature>
<evidence type="ECO:0000256" key="5">
    <source>
        <dbReference type="ARBA" id="ARBA00023136"/>
    </source>
</evidence>
<evidence type="ECO:0000256" key="1">
    <source>
        <dbReference type="ARBA" id="ARBA00004651"/>
    </source>
</evidence>
<sequence>MGQRTGPATRRGVPGRLPARSPVAGLRRRGLTFPEVLAQSVSALAPSAAMVVVPSIVLVESGAATLPAFGAATALVLLVGWCLTQFGRRMAAVGGTYSYTAKGLGPVGALAGGWALLVGYAAVAMSALVGASVYLAGVVGLRPTPLVVAALAVPLGLLATLCTVRGIQLSARVALALELLSTVVVLAVLGVLLLAPRGGPGTAAPVVDAGVEWGGVAVGVVLGVTAFMGFESASTLGVEARRPLVAVPRAVLWTPAVAGVLFVAAAAAQVVLLRAAPLDVLTSPVPVAELADRQGLGLLRRVLDLGIAASFFACVTGSTNALGRVLFSMGREGVLPRALGRTHSRFETPYVALGVVLPAVVGVPVVALAAGGGPRAVLTASLTVSAFGYVVAYTLACLAMPAFLRRIGELTPLPAVGGLVAGVGGFLVLVAGMAGASWSGGRTVVAVFLAVMAPGLAWTAWLRRRDPGRLAAVGVYDQATASSVLPGSVRTSR</sequence>
<feature type="transmembrane region" description="Helical" evidence="7">
    <location>
        <begin position="305"/>
        <end position="327"/>
    </location>
</feature>
<feature type="transmembrane region" description="Helical" evidence="7">
    <location>
        <begin position="107"/>
        <end position="134"/>
    </location>
</feature>
<dbReference type="InterPro" id="IPR050367">
    <property type="entry name" value="APC_superfamily"/>
</dbReference>
<feature type="transmembrane region" description="Helical" evidence="7">
    <location>
        <begin position="416"/>
        <end position="438"/>
    </location>
</feature>
<dbReference type="PANTHER" id="PTHR42770">
    <property type="entry name" value="AMINO ACID TRANSPORTER-RELATED"/>
    <property type="match status" value="1"/>
</dbReference>
<keyword evidence="9" id="KW-1185">Reference proteome</keyword>
<protein>
    <submittedName>
        <fullName evidence="8">Amino acid/polyamine/organocation transporter, APC superfamily</fullName>
    </submittedName>
</protein>
<dbReference type="AlphaFoldDB" id="A0A285E774"/>
<dbReference type="PANTHER" id="PTHR42770:SF7">
    <property type="entry name" value="MEMBRANE PROTEIN"/>
    <property type="match status" value="1"/>
</dbReference>
<evidence type="ECO:0000313" key="8">
    <source>
        <dbReference type="EMBL" id="SNX94932.1"/>
    </source>
</evidence>
<organism evidence="8 9">
    <name type="scientific">Geodermatophilus sabuli</name>
    <dbReference type="NCBI Taxonomy" id="1564158"/>
    <lineage>
        <taxon>Bacteria</taxon>
        <taxon>Bacillati</taxon>
        <taxon>Actinomycetota</taxon>
        <taxon>Actinomycetes</taxon>
        <taxon>Geodermatophilales</taxon>
        <taxon>Geodermatophilaceae</taxon>
        <taxon>Geodermatophilus</taxon>
    </lineage>
</organism>
<dbReference type="Gene3D" id="1.20.1740.10">
    <property type="entry name" value="Amino acid/polyamine transporter I"/>
    <property type="match status" value="1"/>
</dbReference>
<dbReference type="GO" id="GO:0005886">
    <property type="term" value="C:plasma membrane"/>
    <property type="evidence" value="ECO:0007669"/>
    <property type="project" value="UniProtKB-SubCell"/>
</dbReference>
<evidence type="ECO:0000256" key="2">
    <source>
        <dbReference type="ARBA" id="ARBA00022475"/>
    </source>
</evidence>
<dbReference type="OrthoDB" id="3790922at2"/>